<sequence length="117" mass="13667">MPFLIDARKFLVHRLSEDLIWVSAHKIHNFQYSNLLIMNTPVHRSKMRSVRYFKSKHAYFGDDSCSERHCKSCNAAFVQLMAPPLLEEASAFNYMRQLSARQQQVSSKIRYKTAVKA</sequence>
<proteinExistence type="predicted"/>
<comment type="caution">
    <text evidence="1">The sequence shown here is derived from an EMBL/GenBank/DDBJ whole genome shotgun (WGS) entry which is preliminary data.</text>
</comment>
<dbReference type="Proteomes" id="UP000299102">
    <property type="component" value="Unassembled WGS sequence"/>
</dbReference>
<dbReference type="AlphaFoldDB" id="A0A4C1VSM7"/>
<gene>
    <name evidence="1" type="ORF">EVAR_25175_1</name>
</gene>
<name>A0A4C1VSM7_EUMVA</name>
<evidence type="ECO:0000313" key="2">
    <source>
        <dbReference type="Proteomes" id="UP000299102"/>
    </source>
</evidence>
<evidence type="ECO:0000313" key="1">
    <source>
        <dbReference type="EMBL" id="GBP41337.1"/>
    </source>
</evidence>
<accession>A0A4C1VSM7</accession>
<keyword evidence="2" id="KW-1185">Reference proteome</keyword>
<organism evidence="1 2">
    <name type="scientific">Eumeta variegata</name>
    <name type="common">Bagworm moth</name>
    <name type="synonym">Eumeta japonica</name>
    <dbReference type="NCBI Taxonomy" id="151549"/>
    <lineage>
        <taxon>Eukaryota</taxon>
        <taxon>Metazoa</taxon>
        <taxon>Ecdysozoa</taxon>
        <taxon>Arthropoda</taxon>
        <taxon>Hexapoda</taxon>
        <taxon>Insecta</taxon>
        <taxon>Pterygota</taxon>
        <taxon>Neoptera</taxon>
        <taxon>Endopterygota</taxon>
        <taxon>Lepidoptera</taxon>
        <taxon>Glossata</taxon>
        <taxon>Ditrysia</taxon>
        <taxon>Tineoidea</taxon>
        <taxon>Psychidae</taxon>
        <taxon>Oiketicinae</taxon>
        <taxon>Eumeta</taxon>
    </lineage>
</organism>
<reference evidence="1 2" key="1">
    <citation type="journal article" date="2019" name="Commun. Biol.">
        <title>The bagworm genome reveals a unique fibroin gene that provides high tensile strength.</title>
        <authorList>
            <person name="Kono N."/>
            <person name="Nakamura H."/>
            <person name="Ohtoshi R."/>
            <person name="Tomita M."/>
            <person name="Numata K."/>
            <person name="Arakawa K."/>
        </authorList>
    </citation>
    <scope>NUCLEOTIDE SEQUENCE [LARGE SCALE GENOMIC DNA]</scope>
</reference>
<protein>
    <submittedName>
        <fullName evidence="1">Uncharacterized protein</fullName>
    </submittedName>
</protein>
<dbReference type="EMBL" id="BGZK01000397">
    <property type="protein sequence ID" value="GBP41337.1"/>
    <property type="molecule type" value="Genomic_DNA"/>
</dbReference>